<organism evidence="1 2">
    <name type="scientific">Massilia polaris</name>
    <dbReference type="NCBI Taxonomy" id="2728846"/>
    <lineage>
        <taxon>Bacteria</taxon>
        <taxon>Pseudomonadati</taxon>
        <taxon>Pseudomonadota</taxon>
        <taxon>Betaproteobacteria</taxon>
        <taxon>Burkholderiales</taxon>
        <taxon>Oxalobacteraceae</taxon>
        <taxon>Telluria group</taxon>
        <taxon>Massilia</taxon>
    </lineage>
</organism>
<proteinExistence type="predicted"/>
<sequence length="72" mass="8063">MRPARRIAAAALCALLGGCLEVDQYPVWIKGDIAGKPDNLPYQARFHNDKLAWAAAIQDRTLKQNEYLRAKP</sequence>
<dbReference type="Proteomes" id="UP000583752">
    <property type="component" value="Unassembled WGS sequence"/>
</dbReference>
<accession>A0A848HP26</accession>
<evidence type="ECO:0000313" key="1">
    <source>
        <dbReference type="EMBL" id="NML62757.1"/>
    </source>
</evidence>
<evidence type="ECO:0008006" key="3">
    <source>
        <dbReference type="Google" id="ProtNLM"/>
    </source>
</evidence>
<dbReference type="EMBL" id="JABBGG010000010">
    <property type="protein sequence ID" value="NML62757.1"/>
    <property type="molecule type" value="Genomic_DNA"/>
</dbReference>
<dbReference type="RefSeq" id="WP_169468041.1">
    <property type="nucleotide sequence ID" value="NZ_JABBGG010000010.1"/>
</dbReference>
<gene>
    <name evidence="1" type="ORF">HHL21_17055</name>
</gene>
<dbReference type="PROSITE" id="PS51257">
    <property type="entry name" value="PROKAR_LIPOPROTEIN"/>
    <property type="match status" value="1"/>
</dbReference>
<dbReference type="AlphaFoldDB" id="A0A848HP26"/>
<comment type="caution">
    <text evidence="1">The sequence shown here is derived from an EMBL/GenBank/DDBJ whole genome shotgun (WGS) entry which is preliminary data.</text>
</comment>
<keyword evidence="2" id="KW-1185">Reference proteome</keyword>
<reference evidence="1 2" key="1">
    <citation type="submission" date="2020-04" db="EMBL/GenBank/DDBJ databases">
        <title>Massilia sp. RP-1-19 isolated from soil.</title>
        <authorList>
            <person name="Dahal R.H."/>
        </authorList>
    </citation>
    <scope>NUCLEOTIDE SEQUENCE [LARGE SCALE GENOMIC DNA]</scope>
    <source>
        <strain evidence="1 2">RP-1-19</strain>
    </source>
</reference>
<evidence type="ECO:0000313" key="2">
    <source>
        <dbReference type="Proteomes" id="UP000583752"/>
    </source>
</evidence>
<protein>
    <recommendedName>
        <fullName evidence="3">Lipoprotein</fullName>
    </recommendedName>
</protein>
<name>A0A848HP26_9BURK</name>